<evidence type="ECO:0000313" key="1">
    <source>
        <dbReference type="EMBL" id="KWW15527.1"/>
    </source>
</evidence>
<gene>
    <name evidence="1" type="ORF">AS888_08325</name>
</gene>
<name>A0A109MUM0_9BACI</name>
<reference evidence="1 2" key="1">
    <citation type="submission" date="2015-11" db="EMBL/GenBank/DDBJ databases">
        <title>Genome Sequence of Bacillus simplex strain VanAntwerpen2.</title>
        <authorList>
            <person name="Couger M.B."/>
        </authorList>
    </citation>
    <scope>NUCLEOTIDE SEQUENCE [LARGE SCALE GENOMIC DNA]</scope>
    <source>
        <strain evidence="1 2">VanAntwerpen02</strain>
    </source>
</reference>
<accession>A0A109MUM0</accession>
<proteinExistence type="predicted"/>
<comment type="caution">
    <text evidence="1">The sequence shown here is derived from an EMBL/GenBank/DDBJ whole genome shotgun (WGS) entry which is preliminary data.</text>
</comment>
<dbReference type="EMBL" id="LNNH01000039">
    <property type="protein sequence ID" value="KWW15527.1"/>
    <property type="molecule type" value="Genomic_DNA"/>
</dbReference>
<dbReference type="AlphaFoldDB" id="A0A109MUM0"/>
<dbReference type="Gene3D" id="3.40.630.10">
    <property type="entry name" value="Zn peptidases"/>
    <property type="match status" value="1"/>
</dbReference>
<protein>
    <recommendedName>
        <fullName evidence="3">Amidohydrolase</fullName>
    </recommendedName>
</protein>
<organism evidence="1 2">
    <name type="scientific">Peribacillus simplex</name>
    <dbReference type="NCBI Taxonomy" id="1478"/>
    <lineage>
        <taxon>Bacteria</taxon>
        <taxon>Bacillati</taxon>
        <taxon>Bacillota</taxon>
        <taxon>Bacilli</taxon>
        <taxon>Bacillales</taxon>
        <taxon>Bacillaceae</taxon>
        <taxon>Peribacillus</taxon>
    </lineage>
</organism>
<evidence type="ECO:0008006" key="3">
    <source>
        <dbReference type="Google" id="ProtNLM"/>
    </source>
</evidence>
<evidence type="ECO:0000313" key="2">
    <source>
        <dbReference type="Proteomes" id="UP000064189"/>
    </source>
</evidence>
<dbReference type="Proteomes" id="UP000064189">
    <property type="component" value="Unassembled WGS sequence"/>
</dbReference>
<dbReference type="SUPFAM" id="SSF53187">
    <property type="entry name" value="Zn-dependent exopeptidases"/>
    <property type="match status" value="1"/>
</dbReference>
<sequence length="100" mass="10718">MRAAIVALPIIPEEGNKPNISKVKDIPHASGHDGHTAILLATAEWFLFIIQLAEEIMPSGTDRFVKMGVLEGGEANFGIQLWQSMEMGKKGLKAGGYGNG</sequence>
<dbReference type="RefSeq" id="WP_061143615.1">
    <property type="nucleotide sequence ID" value="NZ_LNNH01000039.1"/>
</dbReference>
<keyword evidence="2" id="KW-1185">Reference proteome</keyword>